<sequence>MKEHRTAAMAATLISVATAAVIPVALSAPANADAVPLTGTYAIIGGADGAQVTATTNCDPLVEGCTANLVSTVGWTSVATLTGGRWNFTVTKPDGVVCADGSYAPVSIAYSVDAATLAGVLTADSNGDCPGGQITQAAFQLQRVS</sequence>
<accession>A0A6N4WED1</accession>
<feature type="signal peptide" evidence="1">
    <location>
        <begin position="1"/>
        <end position="32"/>
    </location>
</feature>
<dbReference type="AlphaFoldDB" id="A0A6N4WED1"/>
<protein>
    <submittedName>
        <fullName evidence="2">Uncharacterized protein</fullName>
    </submittedName>
</protein>
<proteinExistence type="predicted"/>
<evidence type="ECO:0000313" key="2">
    <source>
        <dbReference type="EMBL" id="BBZ79165.1"/>
    </source>
</evidence>
<keyword evidence="1" id="KW-0732">Signal</keyword>
<evidence type="ECO:0000256" key="1">
    <source>
        <dbReference type="SAM" id="SignalP"/>
    </source>
</evidence>
<dbReference type="KEGG" id="many:MANY_45020"/>
<keyword evidence="3" id="KW-1185">Reference proteome</keyword>
<dbReference type="Proteomes" id="UP000467249">
    <property type="component" value="Chromosome"/>
</dbReference>
<name>A0A6N4WED1_9MYCO</name>
<dbReference type="EMBL" id="AP022620">
    <property type="protein sequence ID" value="BBZ79165.1"/>
    <property type="molecule type" value="Genomic_DNA"/>
</dbReference>
<feature type="chain" id="PRO_5039057452" evidence="1">
    <location>
        <begin position="33"/>
        <end position="145"/>
    </location>
</feature>
<reference evidence="2 3" key="1">
    <citation type="journal article" date="2019" name="Emerg. Microbes Infect.">
        <title>Comprehensive subspecies identification of 175 nontuberculous mycobacteria species based on 7547 genomic profiles.</title>
        <authorList>
            <person name="Matsumoto Y."/>
            <person name="Kinjo T."/>
            <person name="Motooka D."/>
            <person name="Nabeya D."/>
            <person name="Jung N."/>
            <person name="Uechi K."/>
            <person name="Horii T."/>
            <person name="Iida T."/>
            <person name="Fujita J."/>
            <person name="Nakamura S."/>
        </authorList>
    </citation>
    <scope>NUCLEOTIDE SEQUENCE [LARGE SCALE GENOMIC DNA]</scope>
    <source>
        <strain evidence="2 3">JCM 30275</strain>
    </source>
</reference>
<evidence type="ECO:0000313" key="3">
    <source>
        <dbReference type="Proteomes" id="UP000467249"/>
    </source>
</evidence>
<dbReference type="RefSeq" id="WP_246224466.1">
    <property type="nucleotide sequence ID" value="NZ_AP022620.1"/>
</dbReference>
<organism evidence="2 3">
    <name type="scientific">Mycolicibacterium anyangense</name>
    <dbReference type="NCBI Taxonomy" id="1431246"/>
    <lineage>
        <taxon>Bacteria</taxon>
        <taxon>Bacillati</taxon>
        <taxon>Actinomycetota</taxon>
        <taxon>Actinomycetes</taxon>
        <taxon>Mycobacteriales</taxon>
        <taxon>Mycobacteriaceae</taxon>
        <taxon>Mycolicibacterium</taxon>
    </lineage>
</organism>
<gene>
    <name evidence="2" type="ORF">MANY_45020</name>
</gene>